<keyword evidence="4" id="KW-0297">G-protein coupled receptor</keyword>
<dbReference type="GO" id="GO:0038039">
    <property type="term" value="C:G protein-coupled receptor heterodimeric complex"/>
    <property type="evidence" value="ECO:0007669"/>
    <property type="project" value="TreeGrafter"/>
</dbReference>
<name>A0A9W7FRH1_9STRA</name>
<evidence type="ECO:0000256" key="3">
    <source>
        <dbReference type="ARBA" id="ARBA00022989"/>
    </source>
</evidence>
<evidence type="ECO:0000256" key="10">
    <source>
        <dbReference type="SAM" id="MobiDB-lite"/>
    </source>
</evidence>
<dbReference type="InterPro" id="IPR002455">
    <property type="entry name" value="GPCR3_GABA-B"/>
</dbReference>
<sequence>MSTLLLLAIFLVAELARAAPGNPNVENCKNQGYDWATLPADRSCMSVCYNNIGGTTVGDDYCAYTTQGPNDMFWTYQTYTAPMGLSPFAVGTQTCKKTDSNNICTLWKSEIHYDTCKKYVVHPQWSAVAYGTDYKSEISYAECRPGFEGKQKAYYSAPGGPFMRYCYGAEVTMKGPNDTSEDSASPTPTPTPVTTDKVVGEEFDLRIRVFGSVPNFQATSTTPEEDNNNPWVGIYKDGQTPGTDSSTYWEWISESFRYGEPLGPFSLAEPGYYFTTIFADRNSYKELVLERMYFTVVSEDGTAPTAPPITAPEWVSPQESVPFTYSLGDPKYYPSYYTYLGIHFDDGGPPNLSNEKGFHRIEESNSVGSKTFSVPSGGWTPGRYYVVVTTQGYAQWENDYVEVSDRVYVAINDGTTAPTPAPSNYPTLKPTKAPTLKPTLAPTQKPTFAPTTSSPTRSECTNGVKSGDETDVDCGGDCGGCEVNKACLVDGDCKSDTCLSNVCVAAPTVSPTPAITQAPTTSAPTKTPTKAPTDAPTQAPTDAPTQAPTRAPTPSAAPTTSSPTPLGYIVTCDETNKCWTGKEACCETISTNMFVTSVITERILFYDLKSSAYKKFLSHEAEQEGEDESGYKDDGEDDRGRGDNKGGGDGGGKRRLMQESAGGTGRRLNDDAFKSSSHVLEMDKTSHGTSQIAFSPSGSELYFTRSASALNDNEGSLEAFHAQTGEHVNTVISSSVFQSLSGSTTAFDPRALRVFSDVFSDNTVMIILFSDKATKSIYFFEPRTEHFTTTVQPPCTVVDIAVQKKGDGEIVALILSQCLGENAVDTVHKVVFQTGWDADADSLHIITSTKILNLPVKCDGRSIEFKEIDDWSHYWVALSPHASLLAADSQQPYIYEFSAVSNVTIDDLLTAEPILTFADLDNSQRLGVDLGMIRRAPNGKIYATEKTFGLPLILDPSLSESRVIGQTGAQHGDLADSYSVAFNPNTFGLNSEVLMGAEFDLTNNTIMAGIEYLFNVTLKNSENEDVLVDTFLEGLAEGMSSHGRSEVGIPYQSFERVDDTNVYQGKLMIETASQSAQDEDHKWQMKVEIKGLSMLIGNPVKFWVQAGPTSAKNTRLKSTYENEIAGHSTKIHVSTADQFGNQRNFNDTKGDEEDVNKFILTDISSGATEGDFEYTVSNIESGVFELDILTTKARAYTFEVVHGNEIIGNSPANVIFSPAAVNASKSVAVGSSLEFFEGNSDDSNSDVESENFFIVYLRDDFNNIVPSASFMDRINCNITGFRPVQSKAINIYDTSKNLNEELAEEAIAVEMESQSDGSVKVSYKIESRKYKYAVLTATWEGEEEDGGLDFIRYERVKDRTRELVELNEFRLEPYSVVEFRTVEAIDVYIVTLLTGFVVLFTIVLLILVQWWRKENAIKFSQRRLLLLLLLGCLIINLTMVLVTVPVITEWEWSCTMNVGGLCIGFELVMLTLLAKLYRVKTLAFAKANKKVKVTDGFLLVRIAVAMVLLIIYLGAASWIERIKLLNRVTEDVMRTDSKGTKYYYEIQACSYFETIVWLPLYFMQLVLIFLVAIMAFQTRKLSTAFSESRYIFHAINNLVLCLLLVGILVYDPDMPFKSPEMYLMAQYVPMIMGILVFEAVMFIPKFRFILRGTKIELTDLTRGHDKSGMEMGPMHLGRGESVDTFDSKDPNQLLDFRKSNSGGSGGVGVKTGNFQKKSSGFVNSRISSELSNFSATTDNPLAIQQQIDKEVKKQKERLEKKHQKELEKLKQLVVTLQEEVTSVTALTKANEESLGRSTERTASTVHMDMPDEGSQWVVDHDSNGYPFYIHPDGRCQYERPKDWWV</sequence>
<dbReference type="Pfam" id="PF00003">
    <property type="entry name" value="7tm_3"/>
    <property type="match status" value="1"/>
</dbReference>
<keyword evidence="9" id="KW-0175">Coiled coil</keyword>
<gene>
    <name evidence="14" type="ORF">TrLO_g10538</name>
</gene>
<feature type="transmembrane region" description="Helical" evidence="11">
    <location>
        <begin position="1560"/>
        <end position="1578"/>
    </location>
</feature>
<feature type="region of interest" description="Disordered" evidence="10">
    <location>
        <begin position="511"/>
        <end position="566"/>
    </location>
</feature>
<dbReference type="InterPro" id="IPR017978">
    <property type="entry name" value="GPCR_3_C"/>
</dbReference>
<keyword evidence="2 11" id="KW-0812">Transmembrane</keyword>
<feature type="region of interest" description="Disordered" evidence="10">
    <location>
        <begin position="619"/>
        <end position="671"/>
    </location>
</feature>
<keyword evidence="7" id="KW-0325">Glycoprotein</keyword>
<evidence type="ECO:0000256" key="11">
    <source>
        <dbReference type="SAM" id="Phobius"/>
    </source>
</evidence>
<feature type="transmembrane region" description="Helical" evidence="11">
    <location>
        <begin position="1458"/>
        <end position="1477"/>
    </location>
</feature>
<keyword evidence="15" id="KW-1185">Reference proteome</keyword>
<dbReference type="PANTHER" id="PTHR10519:SF20">
    <property type="entry name" value="G-PROTEIN COUPLED RECEPTOR 156-RELATED"/>
    <property type="match status" value="1"/>
</dbReference>
<dbReference type="OrthoDB" id="10387921at2759"/>
<feature type="coiled-coil region" evidence="9">
    <location>
        <begin position="1741"/>
        <end position="1786"/>
    </location>
</feature>
<keyword evidence="5 11" id="KW-0472">Membrane</keyword>
<feature type="compositionally biased region" description="Low complexity" evidence="10">
    <location>
        <begin position="516"/>
        <end position="565"/>
    </location>
</feature>
<proteinExistence type="predicted"/>
<dbReference type="PROSITE" id="PS50259">
    <property type="entry name" value="G_PROTEIN_RECEP_F3_4"/>
    <property type="match status" value="1"/>
</dbReference>
<comment type="caution">
    <text evidence="14">The sequence shown here is derived from an EMBL/GenBank/DDBJ whole genome shotgun (WGS) entry which is preliminary data.</text>
</comment>
<evidence type="ECO:0000313" key="15">
    <source>
        <dbReference type="Proteomes" id="UP001165122"/>
    </source>
</evidence>
<feature type="domain" description="G-protein coupled receptors family 3 profile" evidence="13">
    <location>
        <begin position="1453"/>
        <end position="1650"/>
    </location>
</feature>
<feature type="chain" id="PRO_5040815855" description="G-protein coupled receptors family 3 profile domain-containing protein" evidence="12">
    <location>
        <begin position="19"/>
        <end position="1845"/>
    </location>
</feature>
<protein>
    <recommendedName>
        <fullName evidence="13">G-protein coupled receptors family 3 profile domain-containing protein</fullName>
    </recommendedName>
</protein>
<feature type="transmembrane region" description="Helical" evidence="11">
    <location>
        <begin position="1424"/>
        <end position="1446"/>
    </location>
</feature>
<evidence type="ECO:0000256" key="6">
    <source>
        <dbReference type="ARBA" id="ARBA00023170"/>
    </source>
</evidence>
<feature type="region of interest" description="Disordered" evidence="10">
    <location>
        <begin position="435"/>
        <end position="466"/>
    </location>
</feature>
<dbReference type="PANTHER" id="PTHR10519">
    <property type="entry name" value="GABA-B RECEPTOR"/>
    <property type="match status" value="1"/>
</dbReference>
<evidence type="ECO:0000256" key="12">
    <source>
        <dbReference type="SAM" id="SignalP"/>
    </source>
</evidence>
<evidence type="ECO:0000256" key="9">
    <source>
        <dbReference type="SAM" id="Coils"/>
    </source>
</evidence>
<organism evidence="14 15">
    <name type="scientific">Triparma laevis f. longispina</name>
    <dbReference type="NCBI Taxonomy" id="1714387"/>
    <lineage>
        <taxon>Eukaryota</taxon>
        <taxon>Sar</taxon>
        <taxon>Stramenopiles</taxon>
        <taxon>Ochrophyta</taxon>
        <taxon>Bolidophyceae</taxon>
        <taxon>Parmales</taxon>
        <taxon>Triparmaceae</taxon>
        <taxon>Triparma</taxon>
    </lineage>
</organism>
<evidence type="ECO:0000256" key="2">
    <source>
        <dbReference type="ARBA" id="ARBA00022692"/>
    </source>
</evidence>
<feature type="compositionally biased region" description="Polar residues" evidence="10">
    <location>
        <begin position="441"/>
        <end position="464"/>
    </location>
</feature>
<feature type="transmembrane region" description="Helical" evidence="11">
    <location>
        <begin position="1387"/>
        <end position="1412"/>
    </location>
</feature>
<feature type="transmembrane region" description="Helical" evidence="11">
    <location>
        <begin position="1622"/>
        <end position="1643"/>
    </location>
</feature>
<keyword evidence="8" id="KW-0807">Transducer</keyword>
<dbReference type="GO" id="GO:0007214">
    <property type="term" value="P:gamma-aminobutyric acid signaling pathway"/>
    <property type="evidence" value="ECO:0007669"/>
    <property type="project" value="TreeGrafter"/>
</dbReference>
<comment type="subcellular location">
    <subcellularLocation>
        <location evidence="1">Membrane</location>
        <topology evidence="1">Multi-pass membrane protein</topology>
    </subcellularLocation>
</comment>
<evidence type="ECO:0000259" key="13">
    <source>
        <dbReference type="PROSITE" id="PS50259"/>
    </source>
</evidence>
<dbReference type="Proteomes" id="UP001165122">
    <property type="component" value="Unassembled WGS sequence"/>
</dbReference>
<evidence type="ECO:0000313" key="14">
    <source>
        <dbReference type="EMBL" id="GMI17662.1"/>
    </source>
</evidence>
<keyword evidence="12" id="KW-0732">Signal</keyword>
<evidence type="ECO:0000256" key="8">
    <source>
        <dbReference type="ARBA" id="ARBA00023224"/>
    </source>
</evidence>
<feature type="transmembrane region" description="Helical" evidence="11">
    <location>
        <begin position="1590"/>
        <end position="1610"/>
    </location>
</feature>
<feature type="transmembrane region" description="Helical" evidence="11">
    <location>
        <begin position="1498"/>
        <end position="1519"/>
    </location>
</feature>
<keyword evidence="6" id="KW-0675">Receptor</keyword>
<accession>A0A9W7FRH1</accession>
<reference evidence="15" key="1">
    <citation type="journal article" date="2023" name="Commun. Biol.">
        <title>Genome analysis of Parmales, the sister group of diatoms, reveals the evolutionary specialization of diatoms from phago-mixotrophs to photoautotrophs.</title>
        <authorList>
            <person name="Ban H."/>
            <person name="Sato S."/>
            <person name="Yoshikawa S."/>
            <person name="Yamada K."/>
            <person name="Nakamura Y."/>
            <person name="Ichinomiya M."/>
            <person name="Sato N."/>
            <person name="Blanc-Mathieu R."/>
            <person name="Endo H."/>
            <person name="Kuwata A."/>
            <person name="Ogata H."/>
        </authorList>
    </citation>
    <scope>NUCLEOTIDE SEQUENCE [LARGE SCALE GENOMIC DNA]</scope>
    <source>
        <strain evidence="15">NIES 3700</strain>
    </source>
</reference>
<evidence type="ECO:0000256" key="1">
    <source>
        <dbReference type="ARBA" id="ARBA00004141"/>
    </source>
</evidence>
<dbReference type="GO" id="GO:0004965">
    <property type="term" value="F:G protein-coupled GABA receptor activity"/>
    <property type="evidence" value="ECO:0007669"/>
    <property type="project" value="InterPro"/>
</dbReference>
<evidence type="ECO:0000256" key="7">
    <source>
        <dbReference type="ARBA" id="ARBA00023180"/>
    </source>
</evidence>
<feature type="signal peptide" evidence="12">
    <location>
        <begin position="1"/>
        <end position="18"/>
    </location>
</feature>
<evidence type="ECO:0000256" key="4">
    <source>
        <dbReference type="ARBA" id="ARBA00023040"/>
    </source>
</evidence>
<keyword evidence="3 11" id="KW-1133">Transmembrane helix</keyword>
<feature type="compositionally biased region" description="Basic and acidic residues" evidence="10">
    <location>
        <begin position="629"/>
        <end position="646"/>
    </location>
</feature>
<dbReference type="SUPFAM" id="SSF63829">
    <property type="entry name" value="Calcium-dependent phosphotriesterase"/>
    <property type="match status" value="1"/>
</dbReference>
<evidence type="ECO:0000256" key="5">
    <source>
        <dbReference type="ARBA" id="ARBA00023136"/>
    </source>
</evidence>
<dbReference type="EMBL" id="BRXW01000301">
    <property type="protein sequence ID" value="GMI17662.1"/>
    <property type="molecule type" value="Genomic_DNA"/>
</dbReference>
<feature type="region of interest" description="Disordered" evidence="10">
    <location>
        <begin position="216"/>
        <end position="239"/>
    </location>
</feature>
<feature type="region of interest" description="Disordered" evidence="10">
    <location>
        <begin position="176"/>
        <end position="196"/>
    </location>
</feature>